<dbReference type="AlphaFoldDB" id="A0A8T0F4A1"/>
<sequence length="109" mass="12641">MISTSTEGCFDEHIHSIALRRVDARHITNCCCLDVQEEFYHISVRQIYETESKLRLSHELKLASRNKGVITVNIFDDNDESNDNRKEPIDLIFCDEESDIDKVEDTLPI</sequence>
<protein>
    <submittedName>
        <fullName evidence="1">Uncharacterized protein</fullName>
    </submittedName>
</protein>
<evidence type="ECO:0000313" key="2">
    <source>
        <dbReference type="Proteomes" id="UP000807504"/>
    </source>
</evidence>
<proteinExistence type="predicted"/>
<comment type="caution">
    <text evidence="1">The sequence shown here is derived from an EMBL/GenBank/DDBJ whole genome shotgun (WGS) entry which is preliminary data.</text>
</comment>
<name>A0A8T0F4A1_ARGBR</name>
<keyword evidence="2" id="KW-1185">Reference proteome</keyword>
<reference evidence="1" key="2">
    <citation type="submission" date="2020-06" db="EMBL/GenBank/DDBJ databases">
        <authorList>
            <person name="Sheffer M."/>
        </authorList>
    </citation>
    <scope>NUCLEOTIDE SEQUENCE</scope>
</reference>
<accession>A0A8T0F4A1</accession>
<evidence type="ECO:0000313" key="1">
    <source>
        <dbReference type="EMBL" id="KAF8785671.1"/>
    </source>
</evidence>
<gene>
    <name evidence="1" type="ORF">HNY73_011186</name>
</gene>
<dbReference type="EMBL" id="JABXBU010000030">
    <property type="protein sequence ID" value="KAF8785671.1"/>
    <property type="molecule type" value="Genomic_DNA"/>
</dbReference>
<dbReference type="Proteomes" id="UP000807504">
    <property type="component" value="Unassembled WGS sequence"/>
</dbReference>
<organism evidence="1 2">
    <name type="scientific">Argiope bruennichi</name>
    <name type="common">Wasp spider</name>
    <name type="synonym">Aranea bruennichi</name>
    <dbReference type="NCBI Taxonomy" id="94029"/>
    <lineage>
        <taxon>Eukaryota</taxon>
        <taxon>Metazoa</taxon>
        <taxon>Ecdysozoa</taxon>
        <taxon>Arthropoda</taxon>
        <taxon>Chelicerata</taxon>
        <taxon>Arachnida</taxon>
        <taxon>Araneae</taxon>
        <taxon>Araneomorphae</taxon>
        <taxon>Entelegynae</taxon>
        <taxon>Araneoidea</taxon>
        <taxon>Araneidae</taxon>
        <taxon>Argiope</taxon>
    </lineage>
</organism>
<reference evidence="1" key="1">
    <citation type="journal article" date="2020" name="bioRxiv">
        <title>Chromosome-level reference genome of the European wasp spider Argiope bruennichi: a resource for studies on range expansion and evolutionary adaptation.</title>
        <authorList>
            <person name="Sheffer M.M."/>
            <person name="Hoppe A."/>
            <person name="Krehenwinkel H."/>
            <person name="Uhl G."/>
            <person name="Kuss A.W."/>
            <person name="Jensen L."/>
            <person name="Jensen C."/>
            <person name="Gillespie R.G."/>
            <person name="Hoff K.J."/>
            <person name="Prost S."/>
        </authorList>
    </citation>
    <scope>NUCLEOTIDE SEQUENCE</scope>
</reference>